<feature type="region of interest" description="Disordered" evidence="9">
    <location>
        <begin position="310"/>
        <end position="345"/>
    </location>
</feature>
<dbReference type="InterPro" id="IPR000425">
    <property type="entry name" value="MIP"/>
</dbReference>
<evidence type="ECO:0000256" key="2">
    <source>
        <dbReference type="ARBA" id="ARBA00006175"/>
    </source>
</evidence>
<dbReference type="SUPFAM" id="SSF81338">
    <property type="entry name" value="Aquaporin-like"/>
    <property type="match status" value="1"/>
</dbReference>
<feature type="transmembrane region" description="Helical" evidence="10">
    <location>
        <begin position="247"/>
        <end position="267"/>
    </location>
</feature>
<dbReference type="Proteomes" id="UP000326702">
    <property type="component" value="Chromosome"/>
</dbReference>
<sequence length="345" mass="34997">MSQVTVAPAPAEAAPPARTESSLAARLGAEAFGTFGLVLAIVGVALYNRFSNGSYVFPVAIAGGLGVAALVAAVGHVSGGHFNPAVTFGLTIVGRAKWRDLVPYWLAQVVGGTAAAALLFATIPDTLVKALSEKSTRSLFSGTANGWANHSPLSGLSSGQAQFSLTAALLAEIAVTAVFVGVIIGVTDKRAKASKVAPIAIGFALFAAIIVAGPITNASVNPARSTASAIFSTGNIFTFDGVAGQLWLFWVAPLVGAGIAALFYLAFAAPRQSVDGKPVSPVTEGAEAAEEKLEEAAADLHAKADELRDRVADDEVSDLADAAEPTVDTTEAKGDAPEGTDKPQA</sequence>
<dbReference type="Pfam" id="PF00230">
    <property type="entry name" value="MIP"/>
    <property type="match status" value="1"/>
</dbReference>
<dbReference type="RefSeq" id="WP_051136733.1">
    <property type="nucleotide sequence ID" value="NZ_BAABIH010000001.1"/>
</dbReference>
<reference evidence="11 12" key="1">
    <citation type="submission" date="2019-10" db="EMBL/GenBank/DDBJ databases">
        <title>Genome sequence of Luteimicrobium xylanilyticum HY-24.</title>
        <authorList>
            <person name="Kim D.Y."/>
            <person name="Park H.-Y."/>
        </authorList>
    </citation>
    <scope>NUCLEOTIDE SEQUENCE [LARGE SCALE GENOMIC DNA]</scope>
    <source>
        <strain evidence="11 12">HY-24</strain>
    </source>
</reference>
<keyword evidence="4" id="KW-1003">Cell membrane</keyword>
<dbReference type="PANTHER" id="PTHR19139">
    <property type="entry name" value="AQUAPORIN TRANSPORTER"/>
    <property type="match status" value="1"/>
</dbReference>
<feature type="transmembrane region" description="Helical" evidence="10">
    <location>
        <begin position="31"/>
        <end position="48"/>
    </location>
</feature>
<evidence type="ECO:0000256" key="3">
    <source>
        <dbReference type="ARBA" id="ARBA00022448"/>
    </source>
</evidence>
<gene>
    <name evidence="11" type="ORF">KDY119_00940</name>
</gene>
<evidence type="ECO:0000256" key="1">
    <source>
        <dbReference type="ARBA" id="ARBA00004651"/>
    </source>
</evidence>
<dbReference type="Gene3D" id="1.20.1080.10">
    <property type="entry name" value="Glycerol uptake facilitator protein"/>
    <property type="match status" value="1"/>
</dbReference>
<comment type="subcellular location">
    <subcellularLocation>
        <location evidence="1">Cell membrane</location>
        <topology evidence="1">Multi-pass membrane protein</topology>
    </subcellularLocation>
</comment>
<keyword evidence="3 8" id="KW-0813">Transport</keyword>
<feature type="transmembrane region" description="Helical" evidence="10">
    <location>
        <begin position="163"/>
        <end position="184"/>
    </location>
</feature>
<keyword evidence="5 8" id="KW-0812">Transmembrane</keyword>
<dbReference type="PRINTS" id="PR00783">
    <property type="entry name" value="MINTRINSICP"/>
</dbReference>
<dbReference type="PANTHER" id="PTHR19139:SF199">
    <property type="entry name" value="MIP17260P"/>
    <property type="match status" value="1"/>
</dbReference>
<keyword evidence="12" id="KW-1185">Reference proteome</keyword>
<dbReference type="EMBL" id="CP045529">
    <property type="protein sequence ID" value="QFU97442.1"/>
    <property type="molecule type" value="Genomic_DNA"/>
</dbReference>
<comment type="similarity">
    <text evidence="2 8">Belongs to the MIP/aquaporin (TC 1.A.8) family.</text>
</comment>
<accession>A0A5P9Q8R0</accession>
<feature type="transmembrane region" description="Helical" evidence="10">
    <location>
        <begin position="196"/>
        <end position="215"/>
    </location>
</feature>
<evidence type="ECO:0000256" key="10">
    <source>
        <dbReference type="SAM" id="Phobius"/>
    </source>
</evidence>
<dbReference type="InterPro" id="IPR023271">
    <property type="entry name" value="Aquaporin-like"/>
</dbReference>
<evidence type="ECO:0000313" key="11">
    <source>
        <dbReference type="EMBL" id="QFU97442.1"/>
    </source>
</evidence>
<feature type="compositionally biased region" description="Basic and acidic residues" evidence="9">
    <location>
        <begin position="330"/>
        <end position="345"/>
    </location>
</feature>
<evidence type="ECO:0000256" key="8">
    <source>
        <dbReference type="RuleBase" id="RU000477"/>
    </source>
</evidence>
<dbReference type="InterPro" id="IPR022357">
    <property type="entry name" value="MIP_CS"/>
</dbReference>
<protein>
    <submittedName>
        <fullName evidence="11">Putative aquaporin NIP-type</fullName>
    </submittedName>
</protein>
<evidence type="ECO:0000256" key="7">
    <source>
        <dbReference type="ARBA" id="ARBA00023136"/>
    </source>
</evidence>
<keyword evidence="6 10" id="KW-1133">Transmembrane helix</keyword>
<proteinExistence type="inferred from homology"/>
<keyword evidence="7 10" id="KW-0472">Membrane</keyword>
<evidence type="ECO:0000256" key="5">
    <source>
        <dbReference type="ARBA" id="ARBA00022692"/>
    </source>
</evidence>
<dbReference type="PROSITE" id="PS00221">
    <property type="entry name" value="MIP"/>
    <property type="match status" value="1"/>
</dbReference>
<name>A0A5P9Q8R0_9MICO</name>
<dbReference type="GO" id="GO:0015250">
    <property type="term" value="F:water channel activity"/>
    <property type="evidence" value="ECO:0007669"/>
    <property type="project" value="TreeGrafter"/>
</dbReference>
<evidence type="ECO:0000256" key="6">
    <source>
        <dbReference type="ARBA" id="ARBA00022989"/>
    </source>
</evidence>
<dbReference type="KEGG" id="lxl:KDY119_00940"/>
<evidence type="ECO:0000256" key="4">
    <source>
        <dbReference type="ARBA" id="ARBA00022475"/>
    </source>
</evidence>
<organism evidence="11 12">
    <name type="scientific">Luteimicrobium xylanilyticum</name>
    <dbReference type="NCBI Taxonomy" id="1133546"/>
    <lineage>
        <taxon>Bacteria</taxon>
        <taxon>Bacillati</taxon>
        <taxon>Actinomycetota</taxon>
        <taxon>Actinomycetes</taxon>
        <taxon>Micrococcales</taxon>
        <taxon>Luteimicrobium</taxon>
    </lineage>
</organism>
<evidence type="ECO:0000256" key="9">
    <source>
        <dbReference type="SAM" id="MobiDB-lite"/>
    </source>
</evidence>
<evidence type="ECO:0000313" key="12">
    <source>
        <dbReference type="Proteomes" id="UP000326702"/>
    </source>
</evidence>
<dbReference type="AlphaFoldDB" id="A0A5P9Q8R0"/>
<feature type="transmembrane region" description="Helical" evidence="10">
    <location>
        <begin position="55"/>
        <end position="75"/>
    </location>
</feature>
<feature type="transmembrane region" description="Helical" evidence="10">
    <location>
        <begin position="105"/>
        <end position="123"/>
    </location>
</feature>
<dbReference type="InterPro" id="IPR034294">
    <property type="entry name" value="Aquaporin_transptr"/>
</dbReference>
<dbReference type="GO" id="GO:0005886">
    <property type="term" value="C:plasma membrane"/>
    <property type="evidence" value="ECO:0007669"/>
    <property type="project" value="UniProtKB-SubCell"/>
</dbReference>